<protein>
    <recommendedName>
        <fullName evidence="4">Tat pathway signal sequence domain protein</fullName>
    </recommendedName>
</protein>
<keyword evidence="3" id="KW-1185">Reference proteome</keyword>
<organism evidence="2 3">
    <name type="scientific">Streptomyces yaanensis</name>
    <dbReference type="NCBI Taxonomy" id="1142239"/>
    <lineage>
        <taxon>Bacteria</taxon>
        <taxon>Bacillati</taxon>
        <taxon>Actinomycetota</taxon>
        <taxon>Actinomycetes</taxon>
        <taxon>Kitasatosporales</taxon>
        <taxon>Streptomycetaceae</taxon>
        <taxon>Streptomyces</taxon>
    </lineage>
</organism>
<gene>
    <name evidence="2" type="ORF">ACFOZ0_23845</name>
</gene>
<feature type="region of interest" description="Disordered" evidence="1">
    <location>
        <begin position="202"/>
        <end position="260"/>
    </location>
</feature>
<dbReference type="Proteomes" id="UP001595701">
    <property type="component" value="Unassembled WGS sequence"/>
</dbReference>
<accession>A0ABV7SK32</accession>
<dbReference type="InterPro" id="IPR006311">
    <property type="entry name" value="TAT_signal"/>
</dbReference>
<evidence type="ECO:0000256" key="1">
    <source>
        <dbReference type="SAM" id="MobiDB-lite"/>
    </source>
</evidence>
<dbReference type="RefSeq" id="WP_310775593.1">
    <property type="nucleotide sequence ID" value="NZ_JBHRWR010000017.1"/>
</dbReference>
<reference evidence="3" key="1">
    <citation type="journal article" date="2019" name="Int. J. Syst. Evol. Microbiol.">
        <title>The Global Catalogue of Microorganisms (GCM) 10K type strain sequencing project: providing services to taxonomists for standard genome sequencing and annotation.</title>
        <authorList>
            <consortium name="The Broad Institute Genomics Platform"/>
            <consortium name="The Broad Institute Genome Sequencing Center for Infectious Disease"/>
            <person name="Wu L."/>
            <person name="Ma J."/>
        </authorList>
    </citation>
    <scope>NUCLEOTIDE SEQUENCE [LARGE SCALE GENOMIC DNA]</scope>
    <source>
        <strain evidence="3">CGMCC 4.7035</strain>
    </source>
</reference>
<feature type="region of interest" description="Disordered" evidence="1">
    <location>
        <begin position="1"/>
        <end position="29"/>
    </location>
</feature>
<comment type="caution">
    <text evidence="2">The sequence shown here is derived from an EMBL/GenBank/DDBJ whole genome shotgun (WGS) entry which is preliminary data.</text>
</comment>
<dbReference type="PROSITE" id="PS51318">
    <property type="entry name" value="TAT"/>
    <property type="match status" value="1"/>
</dbReference>
<evidence type="ECO:0000313" key="2">
    <source>
        <dbReference type="EMBL" id="MFC3576259.1"/>
    </source>
</evidence>
<proteinExistence type="predicted"/>
<dbReference type="EMBL" id="JBHRWR010000017">
    <property type="protein sequence ID" value="MFC3576259.1"/>
    <property type="molecule type" value="Genomic_DNA"/>
</dbReference>
<sequence>MSGTGPVEPVESTEPEHGDDVVGSDAPRLSDRWTRLPTHTRRAVLGAAAAFALAGALLLLPAPRSTAPPEPDLPPWPANVTEFAYKGVAHRATAASPVGAFRFDVAVRLGPPVTVYDIKAGFTGLRTRTAPDPSITVHAGTTRRITLEISVSDCSGLPLNPDLPFLDVTLRNARAIQQHSFIFSGAYSRDLSDLLHRACDTARPEARPRPSGSAHSQYVDSMQFPPNRPRATIADNHQPARHNKKVTSQPVTMPIGSDQA</sequence>
<name>A0ABV7SK32_9ACTN</name>
<evidence type="ECO:0000313" key="3">
    <source>
        <dbReference type="Proteomes" id="UP001595701"/>
    </source>
</evidence>
<evidence type="ECO:0008006" key="4">
    <source>
        <dbReference type="Google" id="ProtNLM"/>
    </source>
</evidence>